<dbReference type="Gene3D" id="1.10.3720.10">
    <property type="entry name" value="MetI-like"/>
    <property type="match status" value="1"/>
</dbReference>
<evidence type="ECO:0000313" key="10">
    <source>
        <dbReference type="Proteomes" id="UP000076967"/>
    </source>
</evidence>
<dbReference type="EMBL" id="LVJH01000003">
    <property type="protein sequence ID" value="OAB45354.1"/>
    <property type="molecule type" value="Genomic_DNA"/>
</dbReference>
<comment type="similarity">
    <text evidence="7">Belongs to the binding-protein-dependent transport system permease family.</text>
</comment>
<feature type="transmembrane region" description="Helical" evidence="7">
    <location>
        <begin position="70"/>
        <end position="90"/>
    </location>
</feature>
<proteinExistence type="inferred from homology"/>
<dbReference type="Proteomes" id="UP000076967">
    <property type="component" value="Unassembled WGS sequence"/>
</dbReference>
<dbReference type="GO" id="GO:0055085">
    <property type="term" value="P:transmembrane transport"/>
    <property type="evidence" value="ECO:0007669"/>
    <property type="project" value="InterPro"/>
</dbReference>
<evidence type="ECO:0000313" key="9">
    <source>
        <dbReference type="EMBL" id="OAB45354.1"/>
    </source>
</evidence>
<feature type="transmembrane region" description="Helical" evidence="7">
    <location>
        <begin position="226"/>
        <end position="247"/>
    </location>
</feature>
<dbReference type="PANTHER" id="PTHR30151:SF20">
    <property type="entry name" value="ABC TRANSPORTER PERMEASE PROTEIN HI_0355-RELATED"/>
    <property type="match status" value="1"/>
</dbReference>
<accession>A0A168N3P1</accession>
<keyword evidence="2 7" id="KW-0813">Transport</keyword>
<dbReference type="SUPFAM" id="SSF161098">
    <property type="entry name" value="MetI-like"/>
    <property type="match status" value="1"/>
</dbReference>
<feature type="domain" description="ABC transmembrane type-1" evidence="8">
    <location>
        <begin position="64"/>
        <end position="245"/>
    </location>
</feature>
<keyword evidence="4 7" id="KW-0812">Transmembrane</keyword>
<keyword evidence="3" id="KW-1003">Cell membrane</keyword>
<feature type="transmembrane region" description="Helical" evidence="7">
    <location>
        <begin position="130"/>
        <end position="149"/>
    </location>
</feature>
<evidence type="ECO:0000259" key="8">
    <source>
        <dbReference type="PROSITE" id="PS50928"/>
    </source>
</evidence>
<dbReference type="Pfam" id="PF00528">
    <property type="entry name" value="BPD_transp_1"/>
    <property type="match status" value="1"/>
</dbReference>
<dbReference type="PANTHER" id="PTHR30151">
    <property type="entry name" value="ALKANE SULFONATE ABC TRANSPORTER-RELATED, MEMBRANE SUBUNIT"/>
    <property type="match status" value="1"/>
</dbReference>
<keyword evidence="5 7" id="KW-1133">Transmembrane helix</keyword>
<gene>
    <name evidence="9" type="ORF">PGLA_03640</name>
</gene>
<feature type="transmembrane region" description="Helical" evidence="7">
    <location>
        <begin position="183"/>
        <end position="206"/>
    </location>
</feature>
<feature type="transmembrane region" description="Helical" evidence="7">
    <location>
        <begin position="102"/>
        <end position="124"/>
    </location>
</feature>
<dbReference type="InterPro" id="IPR035906">
    <property type="entry name" value="MetI-like_sf"/>
</dbReference>
<evidence type="ECO:0000256" key="1">
    <source>
        <dbReference type="ARBA" id="ARBA00004651"/>
    </source>
</evidence>
<evidence type="ECO:0000256" key="5">
    <source>
        <dbReference type="ARBA" id="ARBA00022989"/>
    </source>
</evidence>
<keyword evidence="6 7" id="KW-0472">Membrane</keyword>
<organism evidence="9 10">
    <name type="scientific">Paenibacillus glacialis</name>
    <dbReference type="NCBI Taxonomy" id="494026"/>
    <lineage>
        <taxon>Bacteria</taxon>
        <taxon>Bacillati</taxon>
        <taxon>Bacillota</taxon>
        <taxon>Bacilli</taxon>
        <taxon>Bacillales</taxon>
        <taxon>Paenibacillaceae</taxon>
        <taxon>Paenibacillus</taxon>
    </lineage>
</organism>
<dbReference type="PROSITE" id="PS50928">
    <property type="entry name" value="ABC_TM1"/>
    <property type="match status" value="1"/>
</dbReference>
<sequence>MNGEISSMRLWWNKIWPPLVAVLFLLGIWQLSTSLFEIEKWILPSPINIAREVLTESSRLWEHTLATVKLTGIGFTIGTSVGLLIAIVLHSIPFLKSALYPLLILSQNVPTIALAPLLMIWFGFGLLPKIIVITLVCFFPVAIAMMSGLRQTDPIMLSYMRMIGASKRQIFVKLELPHALPSIFSGIKIAATYSVMGAVIAEWIGSDKGIGYYMMLQKSSYRTDRVFIAISIIVMLSLTMFAIIALLEKWFVRWNRRQES</sequence>
<evidence type="ECO:0000256" key="7">
    <source>
        <dbReference type="RuleBase" id="RU363032"/>
    </source>
</evidence>
<evidence type="ECO:0000256" key="3">
    <source>
        <dbReference type="ARBA" id="ARBA00022475"/>
    </source>
</evidence>
<dbReference type="OrthoDB" id="9804353at2"/>
<dbReference type="CDD" id="cd06261">
    <property type="entry name" value="TM_PBP2"/>
    <property type="match status" value="1"/>
</dbReference>
<evidence type="ECO:0000256" key="2">
    <source>
        <dbReference type="ARBA" id="ARBA00022448"/>
    </source>
</evidence>
<dbReference type="AlphaFoldDB" id="A0A168N3P1"/>
<evidence type="ECO:0000256" key="6">
    <source>
        <dbReference type="ARBA" id="ARBA00023136"/>
    </source>
</evidence>
<dbReference type="STRING" id="494026.PGLA_03640"/>
<evidence type="ECO:0000256" key="4">
    <source>
        <dbReference type="ARBA" id="ARBA00022692"/>
    </source>
</evidence>
<protein>
    <submittedName>
        <fullName evidence="9">Nitrate ABC transporter permease</fullName>
    </submittedName>
</protein>
<reference evidence="9 10" key="1">
    <citation type="submission" date="2016-03" db="EMBL/GenBank/DDBJ databases">
        <title>Draft genome sequence of Paenibacillus glacialis DSM 22343.</title>
        <authorList>
            <person name="Shin S.-K."/>
            <person name="Yi H."/>
        </authorList>
    </citation>
    <scope>NUCLEOTIDE SEQUENCE [LARGE SCALE GENOMIC DNA]</scope>
    <source>
        <strain evidence="9 10">DSM 22343</strain>
    </source>
</reference>
<comment type="caution">
    <text evidence="9">The sequence shown here is derived from an EMBL/GenBank/DDBJ whole genome shotgun (WGS) entry which is preliminary data.</text>
</comment>
<dbReference type="GO" id="GO:0005886">
    <property type="term" value="C:plasma membrane"/>
    <property type="evidence" value="ECO:0007669"/>
    <property type="project" value="UniProtKB-SubCell"/>
</dbReference>
<name>A0A168N3P1_9BACL</name>
<dbReference type="InterPro" id="IPR000515">
    <property type="entry name" value="MetI-like"/>
</dbReference>
<comment type="subcellular location">
    <subcellularLocation>
        <location evidence="1 7">Cell membrane</location>
        <topology evidence="1 7">Multi-pass membrane protein</topology>
    </subcellularLocation>
</comment>
<keyword evidence="10" id="KW-1185">Reference proteome</keyword>